<dbReference type="InterPro" id="IPR023875">
    <property type="entry name" value="DNA_repair_put"/>
</dbReference>
<name>I3YVZ5_AEQSU</name>
<dbReference type="AlphaFoldDB" id="I3YVZ5"/>
<dbReference type="Proteomes" id="UP000006049">
    <property type="component" value="Chromosome"/>
</dbReference>
<proteinExistence type="predicted"/>
<dbReference type="InterPro" id="IPR025404">
    <property type="entry name" value="DUF4130"/>
</dbReference>
<keyword evidence="3" id="KW-1185">Reference proteome</keyword>
<feature type="domain" description="DUF4130" evidence="1">
    <location>
        <begin position="84"/>
        <end position="252"/>
    </location>
</feature>
<gene>
    <name evidence="2" type="ordered locus">Aeqsu_1682</name>
</gene>
<dbReference type="STRING" id="746697.Aeqsu_1682"/>
<dbReference type="PATRIC" id="fig|746697.3.peg.1710"/>
<reference evidence="2 3" key="1">
    <citation type="submission" date="2012-06" db="EMBL/GenBank/DDBJ databases">
        <title>The complete genome of Aequorivita sublithincola DSM 14238.</title>
        <authorList>
            <consortium name="US DOE Joint Genome Institute (JGI-PGF)"/>
            <person name="Lucas S."/>
            <person name="Copeland A."/>
            <person name="Lapidus A."/>
            <person name="Goodwin L."/>
            <person name="Pitluck S."/>
            <person name="Peters L."/>
            <person name="Munk A.C.C."/>
            <person name="Kyrpides N."/>
            <person name="Mavromatis K."/>
            <person name="Pagani I."/>
            <person name="Ivanova N."/>
            <person name="Ovchinnikova G."/>
            <person name="Zeytun A."/>
            <person name="Detter J.C."/>
            <person name="Han C."/>
            <person name="Land M."/>
            <person name="Hauser L."/>
            <person name="Markowitz V."/>
            <person name="Cheng J.-F."/>
            <person name="Hugenholtz P."/>
            <person name="Woyke T."/>
            <person name="Wu D."/>
            <person name="Tindall B."/>
            <person name="Faehnrich R."/>
            <person name="Brambilla E."/>
            <person name="Klenk H.-P."/>
            <person name="Eisen J.A."/>
        </authorList>
    </citation>
    <scope>NUCLEOTIDE SEQUENCE [LARGE SCALE GENOMIC DNA]</scope>
    <source>
        <strain evidence="3">DSM 14238 / LMG 21431 / ACAM 643 / 9-3</strain>
    </source>
</reference>
<dbReference type="HOGENOM" id="CLU_068835_1_0_10"/>
<dbReference type="RefSeq" id="WP_014782418.1">
    <property type="nucleotide sequence ID" value="NC_018013.1"/>
</dbReference>
<protein>
    <submittedName>
        <fullName evidence="2">Putative DNA metabolism protein</fullName>
    </submittedName>
</protein>
<organism evidence="2 3">
    <name type="scientific">Aequorivita sublithincola (strain DSM 14238 / LMG 21431 / ACAM 643 / 9-3)</name>
    <dbReference type="NCBI Taxonomy" id="746697"/>
    <lineage>
        <taxon>Bacteria</taxon>
        <taxon>Pseudomonadati</taxon>
        <taxon>Bacteroidota</taxon>
        <taxon>Flavobacteriia</taxon>
        <taxon>Flavobacteriales</taxon>
        <taxon>Flavobacteriaceae</taxon>
        <taxon>Aequorivita</taxon>
    </lineage>
</organism>
<evidence type="ECO:0000313" key="3">
    <source>
        <dbReference type="Proteomes" id="UP000006049"/>
    </source>
</evidence>
<evidence type="ECO:0000313" key="2">
    <source>
        <dbReference type="EMBL" id="AFL81163.1"/>
    </source>
</evidence>
<dbReference type="EMBL" id="CP003280">
    <property type="protein sequence ID" value="AFL81163.1"/>
    <property type="molecule type" value="Genomic_DNA"/>
</dbReference>
<evidence type="ECO:0000259" key="1">
    <source>
        <dbReference type="Pfam" id="PF13566"/>
    </source>
</evidence>
<dbReference type="KEGG" id="asl:Aeqsu_1682"/>
<dbReference type="eggNOG" id="COG1573">
    <property type="taxonomic scope" value="Bacteria"/>
</dbReference>
<dbReference type="Pfam" id="PF13566">
    <property type="entry name" value="DUF4130"/>
    <property type="match status" value="1"/>
</dbReference>
<accession>I3YVZ5</accession>
<dbReference type="NCBIfam" id="TIGR03915">
    <property type="entry name" value="SAM_7_link_chp"/>
    <property type="match status" value="1"/>
</dbReference>
<dbReference type="OrthoDB" id="5290748at2"/>
<sequence>MKTILKYDGTFEGLLSSIFYAYECKQFSISIEKRKIHEPNFFDDSVAIISDTSKAKRVWKGLSKKTSTQGKMKLYKAFLSEIPNVENLIFYIIRKSLSSTINIETDFSDPKILLLEKIVKKVNREKHRMDAFVRFRLTQDGIYFANVEPDFDVLPLNASHFKNRYADQKWLIYDLKRNYGIYYDLQKVETVVLELSTDLNYRNKTSFYFTPEEIHFQKLWHNYFKSSNIATRKNMKLHIKHIPKRYWKYLSEKNC</sequence>